<accession>A0ABU3ZVT5</accession>
<dbReference type="PROSITE" id="PS51257">
    <property type="entry name" value="PROKAR_LIPOPROTEIN"/>
    <property type="match status" value="1"/>
</dbReference>
<dbReference type="RefSeq" id="WP_228165524.1">
    <property type="nucleotide sequence ID" value="NZ_JAPTHD010000002.1"/>
</dbReference>
<proteinExistence type="predicted"/>
<comment type="caution">
    <text evidence="1">The sequence shown here is derived from an EMBL/GenBank/DDBJ whole genome shotgun (WGS) entry which is preliminary data.</text>
</comment>
<evidence type="ECO:0008006" key="3">
    <source>
        <dbReference type="Google" id="ProtNLM"/>
    </source>
</evidence>
<reference evidence="2" key="1">
    <citation type="journal article" date="2022" name="J Environ Chem Eng">
        <title>Biodegradation of petroleum oil using a constructed nonpathogenic and heavy metal-tolerant bacterial consortium isolated from marine sponges.</title>
        <authorList>
            <person name="Dechsakulwatana C."/>
            <person name="Rungsihiranrut A."/>
            <person name="Muangchinda C."/>
            <person name="Ningthoujam R."/>
            <person name="Klankeo P."/>
            <person name="Pinyakong O."/>
        </authorList>
    </citation>
    <scope>NUCLEOTIDE SEQUENCE [LARGE SCALE GENOMIC DNA]</scope>
    <source>
        <strain evidence="2">MO2-4</strain>
    </source>
</reference>
<dbReference type="EMBL" id="JAPTHD010000002">
    <property type="protein sequence ID" value="MDV5823649.1"/>
    <property type="molecule type" value="Genomic_DNA"/>
</dbReference>
<protein>
    <recommendedName>
        <fullName evidence="3">PBP domain-containing protein</fullName>
    </recommendedName>
</protein>
<evidence type="ECO:0000313" key="2">
    <source>
        <dbReference type="Proteomes" id="UP001185984"/>
    </source>
</evidence>
<dbReference type="Proteomes" id="UP001185984">
    <property type="component" value="Unassembled WGS sequence"/>
</dbReference>
<keyword evidence="2" id="KW-1185">Reference proteome</keyword>
<evidence type="ECO:0000313" key="1">
    <source>
        <dbReference type="EMBL" id="MDV5823649.1"/>
    </source>
</evidence>
<name>A0ABU3ZVT5_9SPHN</name>
<organism evidence="1 2">
    <name type="scientific">Sphingobium naphthae</name>
    <dbReference type="NCBI Taxonomy" id="1886786"/>
    <lineage>
        <taxon>Bacteria</taxon>
        <taxon>Pseudomonadati</taxon>
        <taxon>Pseudomonadota</taxon>
        <taxon>Alphaproteobacteria</taxon>
        <taxon>Sphingomonadales</taxon>
        <taxon>Sphingomonadaceae</taxon>
        <taxon>Sphingobium</taxon>
    </lineage>
</organism>
<gene>
    <name evidence="1" type="ORF">O0R41_08580</name>
</gene>
<sequence>MRFAIVTYPTILSALVAAVAGCSEGKHPFRMVQLCLTGPQEIPAFTSFMNEIAQSYQMEFFDRSGQTHDELQSLATVNKNTPVNARAINIGAERGSEFSFSAGNLGLPTNQIAIGFNGDDPNEAKAFSDVAVDRLSTKWRIHEVPQGSGALPLTRCE</sequence>